<dbReference type="Proteomes" id="UP000273643">
    <property type="component" value="Unassembled WGS sequence"/>
</dbReference>
<protein>
    <recommendedName>
        <fullName evidence="3">Glycosyl transferase family 8</fullName>
    </recommendedName>
</protein>
<dbReference type="InterPro" id="IPR045499">
    <property type="entry name" value="DUF6492"/>
</dbReference>
<evidence type="ECO:0008006" key="3">
    <source>
        <dbReference type="Google" id="ProtNLM"/>
    </source>
</evidence>
<dbReference type="Pfam" id="PF20102">
    <property type="entry name" value="DUF6492"/>
    <property type="match status" value="1"/>
</dbReference>
<name>A0A3N1P121_9GAMM</name>
<dbReference type="RefSeq" id="WP_123638287.1">
    <property type="nucleotide sequence ID" value="NZ_RJUK01000001.1"/>
</dbReference>
<dbReference type="AlphaFoldDB" id="A0A3N1P121"/>
<dbReference type="EMBL" id="RJUK01000001">
    <property type="protein sequence ID" value="ROQ21271.1"/>
    <property type="molecule type" value="Genomic_DNA"/>
</dbReference>
<keyword evidence="2" id="KW-1185">Reference proteome</keyword>
<gene>
    <name evidence="1" type="ORF">EDC38_1894</name>
</gene>
<comment type="caution">
    <text evidence="1">The sequence shown here is derived from an EMBL/GenBank/DDBJ whole genome shotgun (WGS) entry which is preliminary data.</text>
</comment>
<evidence type="ECO:0000313" key="2">
    <source>
        <dbReference type="Proteomes" id="UP000273643"/>
    </source>
</evidence>
<proteinExistence type="predicted"/>
<dbReference type="OrthoDB" id="6357368at2"/>
<reference evidence="1 2" key="1">
    <citation type="submission" date="2018-11" db="EMBL/GenBank/DDBJ databases">
        <title>Genomic Encyclopedia of Type Strains, Phase IV (KMG-IV): sequencing the most valuable type-strain genomes for metagenomic binning, comparative biology and taxonomic classification.</title>
        <authorList>
            <person name="Goeker M."/>
        </authorList>
    </citation>
    <scope>NUCLEOTIDE SEQUENCE [LARGE SCALE GENOMIC DNA]</scope>
    <source>
        <strain evidence="1 2">DSM 16974</strain>
    </source>
</reference>
<organism evidence="1 2">
    <name type="scientific">Marinimicrobium koreense</name>
    <dbReference type="NCBI Taxonomy" id="306545"/>
    <lineage>
        <taxon>Bacteria</taxon>
        <taxon>Pseudomonadati</taxon>
        <taxon>Pseudomonadota</taxon>
        <taxon>Gammaproteobacteria</taxon>
        <taxon>Cellvibrionales</taxon>
        <taxon>Cellvibrionaceae</taxon>
        <taxon>Marinimicrobium</taxon>
    </lineage>
</organism>
<evidence type="ECO:0000313" key="1">
    <source>
        <dbReference type="EMBL" id="ROQ21271.1"/>
    </source>
</evidence>
<sequence>MTAAIPSNPILLTPTWAGDLEHFRLLRASLARSPLAGLKHHVVVQTEDRYLFDAYAEEPNVVLRTTAEVLPADVERERIKARHISARTGRHLTRISGSLRRTLGWPRWPAYTGWHTQQLCKLAVASEAGHDTTIVLDSDVVVTPSAQVDDFQTTEAVVCFAQWQPLGELSGKVRKWVDNAAKLTGPGKLTEDQPVNTYFDTPFVFDGTAVNGMLQHLEQQSGRPWWQHLLNQPPRRWSEFGLYKQYLARHETRPVQWRAPDLMHYIFDTRDATAVVQQVKALFERPDIHYITLHSQSSGKHDWNARDFTDLLLEWITTQ</sequence>
<accession>A0A3N1P121</accession>